<organism>
    <name type="scientific">Serpula lacrymans var. lacrymans (strain S7.9)</name>
    <name type="common">Dry rot fungus</name>
    <dbReference type="NCBI Taxonomy" id="578457"/>
    <lineage>
        <taxon>Eukaryota</taxon>
        <taxon>Fungi</taxon>
        <taxon>Dikarya</taxon>
        <taxon>Basidiomycota</taxon>
        <taxon>Agaricomycotina</taxon>
        <taxon>Agaricomycetes</taxon>
        <taxon>Agaricomycetidae</taxon>
        <taxon>Boletales</taxon>
        <taxon>Coniophorineae</taxon>
        <taxon>Serpulaceae</taxon>
        <taxon>Serpula</taxon>
    </lineage>
</organism>
<evidence type="ECO:0000313" key="1">
    <source>
        <dbReference type="EMBL" id="EGO18830.1"/>
    </source>
</evidence>
<proteinExistence type="predicted"/>
<accession>F8PDK9</accession>
<dbReference type="RefSeq" id="XP_007324483.1">
    <property type="nucleotide sequence ID" value="XM_007324421.1"/>
</dbReference>
<protein>
    <submittedName>
        <fullName evidence="1">Uncharacterized protein</fullName>
    </submittedName>
</protein>
<dbReference type="HOGENOM" id="CLU_1907960_0_0_1"/>
<sequence>MSFIQDTTGILVHNKWLLQFTKPLLEGNEERKAWEVVPSTFEGFCQWAHVAQNPSEKQVDMLSQPLPPQDINALLHVMRTQIGALTSQLAKMQANLPTATPSVEKKYNKKVEVVADPGAFEGDRALSCTKIDW</sequence>
<dbReference type="AlphaFoldDB" id="F8PDK9"/>
<dbReference type="KEGG" id="sla:SERLADRAFT_443797"/>
<dbReference type="GeneID" id="18815991"/>
<name>F8PDK9_SERL9</name>
<dbReference type="EMBL" id="GL945446">
    <property type="protein sequence ID" value="EGO18830.1"/>
    <property type="molecule type" value="Genomic_DNA"/>
</dbReference>
<reference evidence="1" key="1">
    <citation type="submission" date="2011-04" db="EMBL/GenBank/DDBJ databases">
        <title>Evolution of plant cell wall degrading machinery underlies the functional diversity of forest fungi.</title>
        <authorList>
            <consortium name="US DOE Joint Genome Institute (JGI-PGF)"/>
            <person name="Eastwood D.C."/>
            <person name="Floudas D."/>
            <person name="Binder M."/>
            <person name="Majcherczyk A."/>
            <person name="Schneider P."/>
            <person name="Aerts A."/>
            <person name="Asiegbu F.O."/>
            <person name="Baker S.E."/>
            <person name="Barry K."/>
            <person name="Bendiksby M."/>
            <person name="Blumentritt M."/>
            <person name="Coutinho P.M."/>
            <person name="Cullen D."/>
            <person name="Cullen D."/>
            <person name="Gathman A."/>
            <person name="Goodell B."/>
            <person name="Henrissat B."/>
            <person name="Ihrmark K."/>
            <person name="Kauserud H."/>
            <person name="Kohler A."/>
            <person name="LaButti K."/>
            <person name="Lapidus A."/>
            <person name="Lavin J.L."/>
            <person name="Lee Y.-H."/>
            <person name="Lindquist E."/>
            <person name="Lilly W."/>
            <person name="Lucas S."/>
            <person name="Morin E."/>
            <person name="Murat C."/>
            <person name="Oguiza J.A."/>
            <person name="Park J."/>
            <person name="Pisabarro A.G."/>
            <person name="Riley R."/>
            <person name="Rosling A."/>
            <person name="Salamov A."/>
            <person name="Schmidt O."/>
            <person name="Schmutz J."/>
            <person name="Skrede I."/>
            <person name="Stenlid J."/>
            <person name="Wiebenga A."/>
            <person name="Xie X."/>
            <person name="Kues U."/>
            <person name="Hibbett D.S."/>
            <person name="Hoffmeister D."/>
            <person name="Hogberg N."/>
            <person name="Martin F."/>
            <person name="Grigoriev I.V."/>
            <person name="Watkinson S.C."/>
        </authorList>
    </citation>
    <scope>NUCLEOTIDE SEQUENCE</scope>
    <source>
        <strain evidence="1">S7.9</strain>
    </source>
</reference>
<dbReference type="Proteomes" id="UP000008064">
    <property type="component" value="Unassembled WGS sequence"/>
</dbReference>
<gene>
    <name evidence="1" type="ORF">SERLADRAFT_443797</name>
</gene>